<proteinExistence type="predicted"/>
<name>A0A1I7XZ82_9BILA</name>
<keyword evidence="3" id="KW-1185">Reference proteome</keyword>
<reference evidence="4" key="1">
    <citation type="submission" date="2016-11" db="UniProtKB">
        <authorList>
            <consortium name="WormBaseParasite"/>
        </authorList>
    </citation>
    <scope>IDENTIFICATION</scope>
</reference>
<feature type="region of interest" description="Disordered" evidence="2">
    <location>
        <begin position="13"/>
        <end position="80"/>
    </location>
</feature>
<evidence type="ECO:0000313" key="3">
    <source>
        <dbReference type="Proteomes" id="UP000095287"/>
    </source>
</evidence>
<accession>A0A1I7XZ82</accession>
<protein>
    <submittedName>
        <fullName evidence="4">TACC_C domain-containing protein</fullName>
    </submittedName>
</protein>
<feature type="compositionally biased region" description="Low complexity" evidence="2">
    <location>
        <begin position="13"/>
        <end position="46"/>
    </location>
</feature>
<dbReference type="Proteomes" id="UP000095287">
    <property type="component" value="Unplaced"/>
</dbReference>
<evidence type="ECO:0000313" key="4">
    <source>
        <dbReference type="WBParaSite" id="L893_g11111.t1"/>
    </source>
</evidence>
<feature type="coiled-coil region" evidence="1">
    <location>
        <begin position="122"/>
        <end position="198"/>
    </location>
</feature>
<evidence type="ECO:0000256" key="1">
    <source>
        <dbReference type="SAM" id="Coils"/>
    </source>
</evidence>
<dbReference type="AlphaFoldDB" id="A0A1I7XZ82"/>
<dbReference type="WBParaSite" id="L893_g11111.t1">
    <property type="protein sequence ID" value="L893_g11111.t1"/>
    <property type="gene ID" value="L893_g11111"/>
</dbReference>
<keyword evidence="1" id="KW-0175">Coiled coil</keyword>
<sequence>MSSFKKIFRSIKSTLSDADSSTSEISSHTCSSSSSSSGTTDSSISRPRSRSVRESILTYKRSMQAYPEPPPKPPRGRIQPQNFTKHVDEMLKLRPTTSASLRKQESFEFGKEKSDTHYKRLVRKLGKDTSALNQKIEDLSEQLSIYVRNHEKMTTAFIRANTKLREEQKENQLLAAKNELLQKRLDAASKRIGTLERLTALRSHMQKSASVSSESSLDELEEDGFFEDAESSLSETSSFIRQDLRRRPFVLNAAAQSTAVFV</sequence>
<evidence type="ECO:0000256" key="2">
    <source>
        <dbReference type="SAM" id="MobiDB-lite"/>
    </source>
</evidence>
<organism evidence="3 4">
    <name type="scientific">Steinernema glaseri</name>
    <dbReference type="NCBI Taxonomy" id="37863"/>
    <lineage>
        <taxon>Eukaryota</taxon>
        <taxon>Metazoa</taxon>
        <taxon>Ecdysozoa</taxon>
        <taxon>Nematoda</taxon>
        <taxon>Chromadorea</taxon>
        <taxon>Rhabditida</taxon>
        <taxon>Tylenchina</taxon>
        <taxon>Panagrolaimomorpha</taxon>
        <taxon>Strongyloidoidea</taxon>
        <taxon>Steinernematidae</taxon>
        <taxon>Steinernema</taxon>
    </lineage>
</organism>